<dbReference type="HOGENOM" id="CLU_146740_0_0_11"/>
<evidence type="ECO:0000256" key="3">
    <source>
        <dbReference type="ARBA" id="ARBA00022692"/>
    </source>
</evidence>
<keyword evidence="13" id="KW-1185">Reference proteome</keyword>
<dbReference type="OrthoDB" id="9783799at2"/>
<name>D3F2P1_CONWI</name>
<feature type="transmembrane region" description="Helical" evidence="10">
    <location>
        <begin position="105"/>
        <end position="128"/>
    </location>
</feature>
<dbReference type="InterPro" id="IPR038354">
    <property type="entry name" value="VKOR_sf"/>
</dbReference>
<dbReference type="PANTHER" id="PTHR34573">
    <property type="entry name" value="VKC DOMAIN-CONTAINING PROTEIN"/>
    <property type="match status" value="1"/>
</dbReference>
<feature type="transmembrane region" description="Helical" evidence="10">
    <location>
        <begin position="9"/>
        <end position="29"/>
    </location>
</feature>
<dbReference type="CDD" id="cd12916">
    <property type="entry name" value="VKOR_1"/>
    <property type="match status" value="1"/>
</dbReference>
<reference evidence="12 13" key="1">
    <citation type="journal article" date="2010" name="Stand. Genomic Sci.">
        <title>Complete genome sequence of Conexibacter woesei type strain (ID131577).</title>
        <authorList>
            <person name="Pukall R."/>
            <person name="Lapidus A."/>
            <person name="Glavina Del Rio T."/>
            <person name="Copeland A."/>
            <person name="Tice H."/>
            <person name="Cheng J.-F."/>
            <person name="Lucas S."/>
            <person name="Chen F."/>
            <person name="Nolan M."/>
            <person name="Bruce D."/>
            <person name="Goodwin L."/>
            <person name="Pitluck S."/>
            <person name="Mavromatis K."/>
            <person name="Ivanova N."/>
            <person name="Ovchinnikova G."/>
            <person name="Pati A."/>
            <person name="Chen A."/>
            <person name="Palaniappan K."/>
            <person name="Land M."/>
            <person name="Hauser L."/>
            <person name="Chang Y.-J."/>
            <person name="Jeffries C.D."/>
            <person name="Chain P."/>
            <person name="Meincke L."/>
            <person name="Sims D."/>
            <person name="Brettin T."/>
            <person name="Detter J.C."/>
            <person name="Rohde M."/>
            <person name="Goeker M."/>
            <person name="Bristow J."/>
            <person name="Eisen J.A."/>
            <person name="Markowitz V."/>
            <person name="Kyrpides N.C."/>
            <person name="Klenk H.-P."/>
            <person name="Hugenholtz P."/>
        </authorList>
    </citation>
    <scope>NUCLEOTIDE SEQUENCE [LARGE SCALE GENOMIC DNA]</scope>
    <source>
        <strain evidence="13">DSM 14684 / CIP 108061 / JCM 11494 / NBRC 100937 / ID131577</strain>
    </source>
</reference>
<dbReference type="GO" id="GO:0048038">
    <property type="term" value="F:quinone binding"/>
    <property type="evidence" value="ECO:0007669"/>
    <property type="project" value="UniProtKB-KW"/>
</dbReference>
<keyword evidence="4" id="KW-0874">Quinone</keyword>
<dbReference type="RefSeq" id="WP_012937223.1">
    <property type="nucleotide sequence ID" value="NC_013739.1"/>
</dbReference>
<evidence type="ECO:0000313" key="13">
    <source>
        <dbReference type="Proteomes" id="UP000008229"/>
    </source>
</evidence>
<keyword evidence="7 10" id="KW-0472">Membrane</keyword>
<keyword evidence="5 10" id="KW-1133">Transmembrane helix</keyword>
<keyword evidence="6" id="KW-0560">Oxidoreductase</keyword>
<protein>
    <submittedName>
        <fullName evidence="12">Vitamin K epoxide reductase</fullName>
    </submittedName>
</protein>
<evidence type="ECO:0000256" key="8">
    <source>
        <dbReference type="ARBA" id="ARBA00023157"/>
    </source>
</evidence>
<accession>D3F2P1</accession>
<evidence type="ECO:0000313" key="12">
    <source>
        <dbReference type="EMBL" id="ADB54172.1"/>
    </source>
</evidence>
<feature type="transmembrane region" description="Helical" evidence="10">
    <location>
        <begin position="49"/>
        <end position="74"/>
    </location>
</feature>
<dbReference type="PANTHER" id="PTHR34573:SF1">
    <property type="entry name" value="VITAMIN K EPOXIDE REDUCTASE DOMAIN-CONTAINING PROTEIN"/>
    <property type="match status" value="1"/>
</dbReference>
<dbReference type="STRING" id="469383.Cwoe_5771"/>
<comment type="subcellular location">
    <subcellularLocation>
        <location evidence="1">Membrane</location>
        <topology evidence="1">Multi-pass membrane protein</topology>
    </subcellularLocation>
</comment>
<evidence type="ECO:0000259" key="11">
    <source>
        <dbReference type="SMART" id="SM00756"/>
    </source>
</evidence>
<proteinExistence type="inferred from homology"/>
<dbReference type="InterPro" id="IPR044698">
    <property type="entry name" value="VKOR/LTO1"/>
</dbReference>
<dbReference type="Proteomes" id="UP000008229">
    <property type="component" value="Chromosome"/>
</dbReference>
<evidence type="ECO:0000256" key="1">
    <source>
        <dbReference type="ARBA" id="ARBA00004141"/>
    </source>
</evidence>
<evidence type="ECO:0000256" key="10">
    <source>
        <dbReference type="SAM" id="Phobius"/>
    </source>
</evidence>
<dbReference type="EMBL" id="CP001854">
    <property type="protein sequence ID" value="ADB54172.1"/>
    <property type="molecule type" value="Genomic_DNA"/>
</dbReference>
<dbReference type="AlphaFoldDB" id="D3F2P1"/>
<dbReference type="Pfam" id="PF07884">
    <property type="entry name" value="VKOR"/>
    <property type="match status" value="1"/>
</dbReference>
<feature type="domain" description="Vitamin K epoxide reductase" evidence="11">
    <location>
        <begin position="3"/>
        <end position="130"/>
    </location>
</feature>
<dbReference type="SMART" id="SM00756">
    <property type="entry name" value="VKc"/>
    <property type="match status" value="1"/>
</dbReference>
<dbReference type="KEGG" id="cwo:Cwoe_5771"/>
<dbReference type="GO" id="GO:0016491">
    <property type="term" value="F:oxidoreductase activity"/>
    <property type="evidence" value="ECO:0007669"/>
    <property type="project" value="UniProtKB-KW"/>
</dbReference>
<evidence type="ECO:0000256" key="7">
    <source>
        <dbReference type="ARBA" id="ARBA00023136"/>
    </source>
</evidence>
<dbReference type="InterPro" id="IPR012932">
    <property type="entry name" value="VKOR"/>
</dbReference>
<dbReference type="Gene3D" id="1.20.1440.130">
    <property type="entry name" value="VKOR domain"/>
    <property type="match status" value="1"/>
</dbReference>
<keyword evidence="3 10" id="KW-0812">Transmembrane</keyword>
<evidence type="ECO:0000256" key="6">
    <source>
        <dbReference type="ARBA" id="ARBA00023002"/>
    </source>
</evidence>
<gene>
    <name evidence="12" type="ordered locus">Cwoe_5771</name>
</gene>
<organism evidence="12 13">
    <name type="scientific">Conexibacter woesei (strain DSM 14684 / CCUG 47730 / CIP 108061 / JCM 11494 / NBRC 100937 / ID131577)</name>
    <dbReference type="NCBI Taxonomy" id="469383"/>
    <lineage>
        <taxon>Bacteria</taxon>
        <taxon>Bacillati</taxon>
        <taxon>Actinomycetota</taxon>
        <taxon>Thermoleophilia</taxon>
        <taxon>Solirubrobacterales</taxon>
        <taxon>Conexibacteraceae</taxon>
        <taxon>Conexibacter</taxon>
    </lineage>
</organism>
<evidence type="ECO:0000256" key="2">
    <source>
        <dbReference type="ARBA" id="ARBA00006214"/>
    </source>
</evidence>
<keyword evidence="9" id="KW-0676">Redox-active center</keyword>
<dbReference type="eggNOG" id="COG4243">
    <property type="taxonomic scope" value="Bacteria"/>
</dbReference>
<dbReference type="GO" id="GO:0016020">
    <property type="term" value="C:membrane"/>
    <property type="evidence" value="ECO:0007669"/>
    <property type="project" value="UniProtKB-SubCell"/>
</dbReference>
<evidence type="ECO:0000256" key="5">
    <source>
        <dbReference type="ARBA" id="ARBA00022989"/>
    </source>
</evidence>
<evidence type="ECO:0000256" key="9">
    <source>
        <dbReference type="ARBA" id="ARBA00023284"/>
    </source>
</evidence>
<comment type="similarity">
    <text evidence="2">Belongs to the VKOR family.</text>
</comment>
<sequence length="151" mass="16328">MTDRALQRTLLVLSVIGIGIAGYLSYIHYRGFDPACSTGGCERVQSSEWAKLAGVPVPYLGLVGYVGILASLFVKNELAKVATAGMAYIGFAFSMYLTYREIFTIEAICQWCVGSAVVMTLIAIVATIRVLRFDDSSYAPSVTSDPEHEAV</sequence>
<feature type="transmembrane region" description="Helical" evidence="10">
    <location>
        <begin position="81"/>
        <end position="99"/>
    </location>
</feature>
<evidence type="ECO:0000256" key="4">
    <source>
        <dbReference type="ARBA" id="ARBA00022719"/>
    </source>
</evidence>
<reference evidence="13" key="2">
    <citation type="submission" date="2010-01" db="EMBL/GenBank/DDBJ databases">
        <title>The complete genome of Conexibacter woesei DSM 14684.</title>
        <authorList>
            <consortium name="US DOE Joint Genome Institute (JGI-PGF)"/>
            <person name="Lucas S."/>
            <person name="Copeland A."/>
            <person name="Lapidus A."/>
            <person name="Glavina del Rio T."/>
            <person name="Dalin E."/>
            <person name="Tice H."/>
            <person name="Bruce D."/>
            <person name="Goodwin L."/>
            <person name="Pitluck S."/>
            <person name="Kyrpides N."/>
            <person name="Mavromatis K."/>
            <person name="Ivanova N."/>
            <person name="Mikhailova N."/>
            <person name="Chertkov O."/>
            <person name="Brettin T."/>
            <person name="Detter J.C."/>
            <person name="Han C."/>
            <person name="Larimer F."/>
            <person name="Land M."/>
            <person name="Hauser L."/>
            <person name="Markowitz V."/>
            <person name="Cheng J.-F."/>
            <person name="Hugenholtz P."/>
            <person name="Woyke T."/>
            <person name="Wu D."/>
            <person name="Pukall R."/>
            <person name="Steenblock K."/>
            <person name="Schneider S."/>
            <person name="Klenk H.-P."/>
            <person name="Eisen J.A."/>
        </authorList>
    </citation>
    <scope>NUCLEOTIDE SEQUENCE [LARGE SCALE GENOMIC DNA]</scope>
    <source>
        <strain evidence="13">DSM 14684 / CIP 108061 / JCM 11494 / NBRC 100937 / ID131577</strain>
    </source>
</reference>
<keyword evidence="8" id="KW-1015">Disulfide bond</keyword>